<name>A0A934SB52_9BACT</name>
<sequence length="117" mass="13298">MLSFAGNLRVFLALEPCDMRKSFNGLQSLVSERLGEDPMQGAVFAFTNKSRTRLKLLYWDGSGLWVLAKRLEKGSFSWPKVTDPNKAKLKLAPEALSLLMDGIDMKNGCLRPWYERE</sequence>
<comment type="caution">
    <text evidence="1">The sequence shown here is derived from an EMBL/GenBank/DDBJ whole genome shotgun (WGS) entry which is preliminary data.</text>
</comment>
<proteinExistence type="predicted"/>
<dbReference type="PANTHER" id="PTHR36455">
    <property type="match status" value="1"/>
</dbReference>
<keyword evidence="2" id="KW-1185">Reference proteome</keyword>
<protein>
    <submittedName>
        <fullName evidence="1">IS66 family insertion sequence element accessory protein TnpB</fullName>
    </submittedName>
</protein>
<dbReference type="Pfam" id="PF05717">
    <property type="entry name" value="TnpB_IS66"/>
    <property type="match status" value="1"/>
</dbReference>
<accession>A0A934SB52</accession>
<evidence type="ECO:0000313" key="1">
    <source>
        <dbReference type="EMBL" id="MBK1884266.1"/>
    </source>
</evidence>
<dbReference type="InterPro" id="IPR008878">
    <property type="entry name" value="Transposase_IS66_Orf2"/>
</dbReference>
<dbReference type="NCBIfam" id="NF033819">
    <property type="entry name" value="IS66_TnpB"/>
    <property type="match status" value="1"/>
</dbReference>
<organism evidence="1 2">
    <name type="scientific">Luteolibacter pohnpeiensis</name>
    <dbReference type="NCBI Taxonomy" id="454153"/>
    <lineage>
        <taxon>Bacteria</taxon>
        <taxon>Pseudomonadati</taxon>
        <taxon>Verrucomicrobiota</taxon>
        <taxon>Verrucomicrobiia</taxon>
        <taxon>Verrucomicrobiales</taxon>
        <taxon>Verrucomicrobiaceae</taxon>
        <taxon>Luteolibacter</taxon>
    </lineage>
</organism>
<dbReference type="EMBL" id="JAENIJ010000040">
    <property type="protein sequence ID" value="MBK1884266.1"/>
    <property type="molecule type" value="Genomic_DNA"/>
</dbReference>
<dbReference type="Proteomes" id="UP000603141">
    <property type="component" value="Unassembled WGS sequence"/>
</dbReference>
<gene>
    <name evidence="1" type="primary">tnpB</name>
    <name evidence="1" type="ORF">JIN85_17740</name>
</gene>
<dbReference type="AlphaFoldDB" id="A0A934SB52"/>
<reference evidence="1" key="1">
    <citation type="submission" date="2021-01" db="EMBL/GenBank/DDBJ databases">
        <title>Modified the classification status of verrucomicrobia.</title>
        <authorList>
            <person name="Feng X."/>
        </authorList>
    </citation>
    <scope>NUCLEOTIDE SEQUENCE</scope>
    <source>
        <strain evidence="1">KCTC 22041</strain>
    </source>
</reference>
<evidence type="ECO:0000313" key="2">
    <source>
        <dbReference type="Proteomes" id="UP000603141"/>
    </source>
</evidence>
<dbReference type="PANTHER" id="PTHR36455:SF1">
    <property type="entry name" value="BLR8292 PROTEIN"/>
    <property type="match status" value="1"/>
</dbReference>
<dbReference type="RefSeq" id="WP_200273294.1">
    <property type="nucleotide sequence ID" value="NZ_JAENIJ010000040.1"/>
</dbReference>